<evidence type="ECO:0000313" key="3">
    <source>
        <dbReference type="EMBL" id="NMF88115.1"/>
    </source>
</evidence>
<accession>A0ABX1MJH9</accession>
<dbReference type="CDD" id="cd00093">
    <property type="entry name" value="HTH_XRE"/>
    <property type="match status" value="1"/>
</dbReference>
<reference evidence="3 4" key="1">
    <citation type="submission" date="2019-12" db="EMBL/GenBank/DDBJ databases">
        <title>Comparative genomics gives insights into the taxonomy of the Azoarcus-Aromatoleum group and reveals separate origins of nif in the plant-associated Azoarcus and non-plant-associated Aromatoleum sub-groups.</title>
        <authorList>
            <person name="Lafos M."/>
            <person name="Maluk M."/>
            <person name="Batista M."/>
            <person name="Junghare M."/>
            <person name="Carmona M."/>
            <person name="Faoro H."/>
            <person name="Cruz L.M."/>
            <person name="Battistoni F."/>
            <person name="De Souza E."/>
            <person name="Pedrosa F."/>
            <person name="Chen W.-M."/>
            <person name="Poole P.S."/>
            <person name="Dixon R.A."/>
            <person name="James E.K."/>
        </authorList>
    </citation>
    <scope>NUCLEOTIDE SEQUENCE [LARGE SCALE GENOMIC DNA]</scope>
    <source>
        <strain evidence="3 4">ToN1</strain>
    </source>
</reference>
<feature type="domain" description="HTH cro/C1-type" evidence="2">
    <location>
        <begin position="79"/>
        <end position="133"/>
    </location>
</feature>
<dbReference type="RefSeq" id="WP_169205546.1">
    <property type="nucleotide sequence ID" value="NZ_CP059560.1"/>
</dbReference>
<dbReference type="InterPro" id="IPR010982">
    <property type="entry name" value="Lambda_DNA-bd_dom_sf"/>
</dbReference>
<proteinExistence type="predicted"/>
<dbReference type="SMART" id="SM00530">
    <property type="entry name" value="HTH_XRE"/>
    <property type="match status" value="1"/>
</dbReference>
<comment type="caution">
    <text evidence="3">The sequence shown here is derived from an EMBL/GenBank/DDBJ whole genome shotgun (WGS) entry which is preliminary data.</text>
</comment>
<dbReference type="EMBL" id="WTVR01000009">
    <property type="protein sequence ID" value="NMF88115.1"/>
    <property type="molecule type" value="Genomic_DNA"/>
</dbReference>
<gene>
    <name evidence="3" type="ORF">GPA26_06425</name>
</gene>
<evidence type="ECO:0000259" key="2">
    <source>
        <dbReference type="PROSITE" id="PS50943"/>
    </source>
</evidence>
<dbReference type="Gene3D" id="1.10.260.40">
    <property type="entry name" value="lambda repressor-like DNA-binding domains"/>
    <property type="match status" value="1"/>
</dbReference>
<keyword evidence="4" id="KW-1185">Reference proteome</keyword>
<protein>
    <submittedName>
        <fullName evidence="3">Helix-turn-helix domain-containing protein</fullName>
    </submittedName>
</protein>
<name>A0ABX1MJH9_9RHOO</name>
<dbReference type="Pfam" id="PF01381">
    <property type="entry name" value="HTH_3"/>
    <property type="match status" value="1"/>
</dbReference>
<sequence>MQGIRFFGTAAGCDTSAGAVPIVVMTREGSQVTPPRPIRPGWRDVRERARELEADPTRRRALSEARKRLAPVLSEPGSLTFLRLAQGLSRRNLAVLSAIPEAVLARLEAGTEDPRLSLCLRLAKTLDRSLEEIAVAMAGCGAKERASGADATAASPGLALRERP</sequence>
<dbReference type="InterPro" id="IPR001387">
    <property type="entry name" value="Cro/C1-type_HTH"/>
</dbReference>
<dbReference type="SUPFAM" id="SSF47413">
    <property type="entry name" value="lambda repressor-like DNA-binding domains"/>
    <property type="match status" value="1"/>
</dbReference>
<organism evidence="3 4">
    <name type="scientific">Aromatoleum petrolei</name>
    <dbReference type="NCBI Taxonomy" id="76116"/>
    <lineage>
        <taxon>Bacteria</taxon>
        <taxon>Pseudomonadati</taxon>
        <taxon>Pseudomonadota</taxon>
        <taxon>Betaproteobacteria</taxon>
        <taxon>Rhodocyclales</taxon>
        <taxon>Rhodocyclaceae</taxon>
        <taxon>Aromatoleum</taxon>
    </lineage>
</organism>
<dbReference type="Proteomes" id="UP000652074">
    <property type="component" value="Unassembled WGS sequence"/>
</dbReference>
<evidence type="ECO:0000256" key="1">
    <source>
        <dbReference type="SAM" id="MobiDB-lite"/>
    </source>
</evidence>
<feature type="region of interest" description="Disordered" evidence="1">
    <location>
        <begin position="145"/>
        <end position="164"/>
    </location>
</feature>
<dbReference type="PROSITE" id="PS50943">
    <property type="entry name" value="HTH_CROC1"/>
    <property type="match status" value="1"/>
</dbReference>
<evidence type="ECO:0000313" key="4">
    <source>
        <dbReference type="Proteomes" id="UP000652074"/>
    </source>
</evidence>